<dbReference type="Gene3D" id="3.40.1550.10">
    <property type="entry name" value="CheC-like"/>
    <property type="match status" value="1"/>
</dbReference>
<dbReference type="Gene3D" id="2.30.330.10">
    <property type="entry name" value="SpoA-like"/>
    <property type="match status" value="1"/>
</dbReference>
<dbReference type="InterPro" id="IPR028976">
    <property type="entry name" value="CheC-like_sf"/>
</dbReference>
<keyword evidence="13" id="KW-0282">Flagellum</keyword>
<sequence>MGQVLSQEEVDALLRGVSDGEIETESEEVVDPSGVIPYDLTSQERIIRGRMPTLEIINQRFARLFRTSISAALRRVVDVSPISTDMVKFGEFLKTLPVPTSLNVFRLDPLRGFGLMVLETKLVFSLIDIFFGGSGRPSMKIEGRDFTPIEHRIIKNVVTMALQDMENSWVPVHPIKIAYVRTEINPQFVGIVPPTDVVVVISFEMETDQSTAAMIICIPYSTIEPIRAKLQAGFQSDRLEIDRTWIARVKEQLEEAQVNLVVELGRTSIKAQEVLKLRVGDVIPLDSDASEDLLVKVEGIPKFRGRPGVFRGNKALKVSSRIERHLGGSSHA</sequence>
<name>A0A932GN48_UNCTE</name>
<dbReference type="GO" id="GO:0009425">
    <property type="term" value="C:bacterial-type flagellum basal body"/>
    <property type="evidence" value="ECO:0007669"/>
    <property type="project" value="UniProtKB-SubCell"/>
</dbReference>
<evidence type="ECO:0000313" key="14">
    <source>
        <dbReference type="Proteomes" id="UP000741360"/>
    </source>
</evidence>
<comment type="caution">
    <text evidence="13">The sequence shown here is derived from an EMBL/GenBank/DDBJ whole genome shotgun (WGS) entry which is preliminary data.</text>
</comment>
<dbReference type="Proteomes" id="UP000741360">
    <property type="component" value="Unassembled WGS sequence"/>
</dbReference>
<dbReference type="InterPro" id="IPR036429">
    <property type="entry name" value="SpoA-like_sf"/>
</dbReference>
<dbReference type="PANTHER" id="PTHR30034">
    <property type="entry name" value="FLAGELLAR MOTOR SWITCH PROTEIN FLIM"/>
    <property type="match status" value="1"/>
</dbReference>
<dbReference type="InterPro" id="IPR001543">
    <property type="entry name" value="FliN-like_C"/>
</dbReference>
<evidence type="ECO:0000256" key="9">
    <source>
        <dbReference type="ARBA" id="ARBA00023143"/>
    </source>
</evidence>
<comment type="similarity">
    <text evidence="3">Belongs to the FliM family.</text>
</comment>
<dbReference type="InterPro" id="IPR001689">
    <property type="entry name" value="Flag_FliM"/>
</dbReference>
<dbReference type="GO" id="GO:0005886">
    <property type="term" value="C:plasma membrane"/>
    <property type="evidence" value="ECO:0007669"/>
    <property type="project" value="UniProtKB-SubCell"/>
</dbReference>
<evidence type="ECO:0000256" key="8">
    <source>
        <dbReference type="ARBA" id="ARBA00023136"/>
    </source>
</evidence>
<proteinExistence type="inferred from homology"/>
<evidence type="ECO:0000256" key="1">
    <source>
        <dbReference type="ARBA" id="ARBA00004117"/>
    </source>
</evidence>
<dbReference type="AlphaFoldDB" id="A0A932GN48"/>
<comment type="function">
    <text evidence="10">FliM is one of three proteins (FliG, FliN, FliM) that forms the rotor-mounted switch complex (C ring), located at the base of the basal body. This complex interacts with the CheY and CheZ chemotaxis proteins, in addition to contacting components of the motor that determine the direction of flagellar rotation.</text>
</comment>
<feature type="domain" description="Flagellar motor switch protein FliN-like C-terminal" evidence="12">
    <location>
        <begin position="251"/>
        <end position="322"/>
    </location>
</feature>
<evidence type="ECO:0000259" key="12">
    <source>
        <dbReference type="Pfam" id="PF01052"/>
    </source>
</evidence>
<keyword evidence="13" id="KW-0966">Cell projection</keyword>
<keyword evidence="7" id="KW-0283">Flagellar rotation</keyword>
<evidence type="ECO:0000256" key="6">
    <source>
        <dbReference type="ARBA" id="ARBA00022500"/>
    </source>
</evidence>
<evidence type="ECO:0000256" key="5">
    <source>
        <dbReference type="ARBA" id="ARBA00022475"/>
    </source>
</evidence>
<gene>
    <name evidence="13" type="primary">fliM</name>
    <name evidence="13" type="ORF">HYY65_03005</name>
</gene>
<evidence type="ECO:0000256" key="3">
    <source>
        <dbReference type="ARBA" id="ARBA00011049"/>
    </source>
</evidence>
<keyword evidence="8" id="KW-0472">Membrane</keyword>
<evidence type="ECO:0000256" key="2">
    <source>
        <dbReference type="ARBA" id="ARBA00004202"/>
    </source>
</evidence>
<dbReference type="PIRSF" id="PIRSF002888">
    <property type="entry name" value="FliM"/>
    <property type="match status" value="1"/>
</dbReference>
<reference evidence="13" key="1">
    <citation type="submission" date="2020-07" db="EMBL/GenBank/DDBJ databases">
        <title>Huge and variable diversity of episymbiotic CPR bacteria and DPANN archaea in groundwater ecosystems.</title>
        <authorList>
            <person name="He C.Y."/>
            <person name="Keren R."/>
            <person name="Whittaker M."/>
            <person name="Farag I.F."/>
            <person name="Doudna J."/>
            <person name="Cate J.H.D."/>
            <person name="Banfield J.F."/>
        </authorList>
    </citation>
    <scope>NUCLEOTIDE SEQUENCE</scope>
    <source>
        <strain evidence="13">NC_groundwater_717_Ag_S-0.2um_59_8</strain>
    </source>
</reference>
<dbReference type="GO" id="GO:0050918">
    <property type="term" value="P:positive chemotaxis"/>
    <property type="evidence" value="ECO:0007669"/>
    <property type="project" value="TreeGrafter"/>
</dbReference>
<evidence type="ECO:0000256" key="7">
    <source>
        <dbReference type="ARBA" id="ARBA00022779"/>
    </source>
</evidence>
<keyword evidence="13" id="KW-0969">Cilium</keyword>
<dbReference type="Pfam" id="PF02154">
    <property type="entry name" value="FliM"/>
    <property type="match status" value="1"/>
</dbReference>
<dbReference type="SUPFAM" id="SSF101801">
    <property type="entry name" value="Surface presentation of antigens (SPOA)"/>
    <property type="match status" value="1"/>
</dbReference>
<dbReference type="EMBL" id="JACPSX010000050">
    <property type="protein sequence ID" value="MBI3014039.1"/>
    <property type="molecule type" value="Genomic_DNA"/>
</dbReference>
<comment type="subcellular location">
    <subcellularLocation>
        <location evidence="1">Bacterial flagellum basal body</location>
    </subcellularLocation>
    <subcellularLocation>
        <location evidence="2">Cell membrane</location>
        <topology evidence="2">Peripheral membrane protein</topology>
    </subcellularLocation>
</comment>
<keyword evidence="9" id="KW-0975">Bacterial flagellum</keyword>
<accession>A0A932GN48</accession>
<protein>
    <recommendedName>
        <fullName evidence="4 11">Flagellar motor switch protein FliM</fullName>
    </recommendedName>
</protein>
<keyword evidence="5" id="KW-1003">Cell membrane</keyword>
<dbReference type="GO" id="GO:0071978">
    <property type="term" value="P:bacterial-type flagellum-dependent swarming motility"/>
    <property type="evidence" value="ECO:0007669"/>
    <property type="project" value="TreeGrafter"/>
</dbReference>
<dbReference type="SUPFAM" id="SSF103039">
    <property type="entry name" value="CheC-like"/>
    <property type="match status" value="1"/>
</dbReference>
<dbReference type="Pfam" id="PF01052">
    <property type="entry name" value="FliMN_C"/>
    <property type="match status" value="1"/>
</dbReference>
<evidence type="ECO:0000256" key="10">
    <source>
        <dbReference type="ARBA" id="ARBA00025044"/>
    </source>
</evidence>
<dbReference type="NCBIfam" id="TIGR01397">
    <property type="entry name" value="fliM_switch"/>
    <property type="match status" value="1"/>
</dbReference>
<dbReference type="PRINTS" id="PR00955">
    <property type="entry name" value="FLGMOTORFLIM"/>
</dbReference>
<evidence type="ECO:0000313" key="13">
    <source>
        <dbReference type="EMBL" id="MBI3014039.1"/>
    </source>
</evidence>
<evidence type="ECO:0000256" key="4">
    <source>
        <dbReference type="ARBA" id="ARBA00021898"/>
    </source>
</evidence>
<dbReference type="PANTHER" id="PTHR30034:SF6">
    <property type="entry name" value="YOP PROTEINS TRANSLOCATION PROTEIN Q"/>
    <property type="match status" value="1"/>
</dbReference>
<dbReference type="GO" id="GO:0003774">
    <property type="term" value="F:cytoskeletal motor activity"/>
    <property type="evidence" value="ECO:0007669"/>
    <property type="project" value="InterPro"/>
</dbReference>
<evidence type="ECO:0000256" key="11">
    <source>
        <dbReference type="NCBIfam" id="TIGR01397"/>
    </source>
</evidence>
<keyword evidence="6" id="KW-0145">Chemotaxis</keyword>
<dbReference type="CDD" id="cd17908">
    <property type="entry name" value="FliM"/>
    <property type="match status" value="1"/>
</dbReference>
<organism evidence="13 14">
    <name type="scientific">Tectimicrobiota bacterium</name>
    <dbReference type="NCBI Taxonomy" id="2528274"/>
    <lineage>
        <taxon>Bacteria</taxon>
        <taxon>Pseudomonadati</taxon>
        <taxon>Nitrospinota/Tectimicrobiota group</taxon>
        <taxon>Candidatus Tectimicrobiota</taxon>
    </lineage>
</organism>